<proteinExistence type="predicted"/>
<organism evidence="2 3">
    <name type="scientific">Streptomyces harbinensis</name>
    <dbReference type="NCBI Taxonomy" id="1176198"/>
    <lineage>
        <taxon>Bacteria</taxon>
        <taxon>Bacillati</taxon>
        <taxon>Actinomycetota</taxon>
        <taxon>Actinomycetes</taxon>
        <taxon>Kitasatosporales</taxon>
        <taxon>Streptomycetaceae</taxon>
        <taxon>Streptomyces</taxon>
    </lineage>
</organism>
<dbReference type="AlphaFoldDB" id="A0A1I6NT05"/>
<reference evidence="3" key="1">
    <citation type="submission" date="2016-10" db="EMBL/GenBank/DDBJ databases">
        <authorList>
            <person name="Varghese N."/>
            <person name="Submissions S."/>
        </authorList>
    </citation>
    <scope>NUCLEOTIDE SEQUENCE [LARGE SCALE GENOMIC DNA]</scope>
    <source>
        <strain evidence="3">CGMCC 4.7047</strain>
    </source>
</reference>
<evidence type="ECO:0008006" key="4">
    <source>
        <dbReference type="Google" id="ProtNLM"/>
    </source>
</evidence>
<feature type="transmembrane region" description="Helical" evidence="1">
    <location>
        <begin position="51"/>
        <end position="74"/>
    </location>
</feature>
<keyword evidence="1" id="KW-1133">Transmembrane helix</keyword>
<feature type="transmembrane region" description="Helical" evidence="1">
    <location>
        <begin position="21"/>
        <end position="39"/>
    </location>
</feature>
<sequence>MSTSPSPQLPSRVRSARTVSYAVAVITLLMAAISLQAGFGDEEALRELEMTAGPVIALGVIFLVYAAAGFALAARFTKGGAGVRIAGLGWGTAGIVLGFGTGTLGLLVLAASATVVVLLAMKDSRVWFTRAQK</sequence>
<dbReference type="STRING" id="1176198.SAMN05444716_1016"/>
<keyword evidence="1" id="KW-0472">Membrane</keyword>
<keyword evidence="3" id="KW-1185">Reference proteome</keyword>
<name>A0A1I6NT05_9ACTN</name>
<evidence type="ECO:0000313" key="3">
    <source>
        <dbReference type="Proteomes" id="UP000198873"/>
    </source>
</evidence>
<dbReference type="Proteomes" id="UP000198873">
    <property type="component" value="Unassembled WGS sequence"/>
</dbReference>
<feature type="transmembrane region" description="Helical" evidence="1">
    <location>
        <begin position="104"/>
        <end position="121"/>
    </location>
</feature>
<accession>A0A1I6NT05</accession>
<dbReference type="EMBL" id="FPAB01000001">
    <property type="protein sequence ID" value="SFS31024.1"/>
    <property type="molecule type" value="Genomic_DNA"/>
</dbReference>
<gene>
    <name evidence="2" type="ORF">SAMN05444716_1016</name>
</gene>
<evidence type="ECO:0000256" key="1">
    <source>
        <dbReference type="SAM" id="Phobius"/>
    </source>
</evidence>
<keyword evidence="1" id="KW-0812">Transmembrane</keyword>
<dbReference type="RefSeq" id="WP_019431551.1">
    <property type="nucleotide sequence ID" value="NZ_FPAB01000001.1"/>
</dbReference>
<protein>
    <recommendedName>
        <fullName evidence="4">Integral membrane protein</fullName>
    </recommendedName>
</protein>
<evidence type="ECO:0000313" key="2">
    <source>
        <dbReference type="EMBL" id="SFS31024.1"/>
    </source>
</evidence>